<organism evidence="1 2">
    <name type="scientific">Campylobacter hyointestinalis subsp. hyointestinalis</name>
    <dbReference type="NCBI Taxonomy" id="91352"/>
    <lineage>
        <taxon>Bacteria</taxon>
        <taxon>Pseudomonadati</taxon>
        <taxon>Campylobacterota</taxon>
        <taxon>Epsilonproteobacteria</taxon>
        <taxon>Campylobacterales</taxon>
        <taxon>Campylobacteraceae</taxon>
        <taxon>Campylobacter</taxon>
    </lineage>
</organism>
<protein>
    <submittedName>
        <fullName evidence="1">Transposase, IS605OrfB family</fullName>
    </submittedName>
</protein>
<dbReference type="AlphaFoldDB" id="A0A0S4SYY0"/>
<reference evidence="1 2" key="1">
    <citation type="submission" date="2015-11" db="EMBL/GenBank/DDBJ databases">
        <authorList>
            <consortium name="Pathogen Informatics"/>
        </authorList>
    </citation>
    <scope>NUCLEOTIDE SEQUENCE [LARGE SCALE GENOMIC DNA]</scope>
    <source>
        <strain evidence="1 2">006A-0059</strain>
    </source>
</reference>
<accession>A0A0S4SYY0</accession>
<dbReference type="EMBL" id="FAVB01000014">
    <property type="protein sequence ID" value="CUU90925.1"/>
    <property type="molecule type" value="Genomic_DNA"/>
</dbReference>
<keyword evidence="2" id="KW-1185">Reference proteome</keyword>
<gene>
    <name evidence="1" type="ORF">ERS686654_02194</name>
</gene>
<evidence type="ECO:0000313" key="1">
    <source>
        <dbReference type="EMBL" id="CUU90925.1"/>
    </source>
</evidence>
<evidence type="ECO:0000313" key="2">
    <source>
        <dbReference type="Proteomes" id="UP000052237"/>
    </source>
</evidence>
<proteinExistence type="predicted"/>
<comment type="caution">
    <text evidence="1">The sequence shown here is derived from an EMBL/GenBank/DDBJ whole genome shotgun (WGS) entry which is preliminary data.</text>
</comment>
<sequence length="49" mass="5475">MSYKFVNKSVGLVQSEFTPMDLTALLDDLAINQIATSKVEIGIQQKLYL</sequence>
<dbReference type="Proteomes" id="UP000052237">
    <property type="component" value="Unassembled WGS sequence"/>
</dbReference>
<name>A0A0S4SYY0_CAMHY</name>